<accession>A0A087BLV9</accession>
<dbReference type="InterPro" id="IPR036689">
    <property type="entry name" value="ESAT-6-like_sf"/>
</dbReference>
<dbReference type="Proteomes" id="UP000029024">
    <property type="component" value="Unassembled WGS sequence"/>
</dbReference>
<dbReference type="EMBL" id="JGZA01000006">
    <property type="protein sequence ID" value="KFI72009.1"/>
    <property type="molecule type" value="Genomic_DNA"/>
</dbReference>
<evidence type="ECO:0000256" key="1">
    <source>
        <dbReference type="SAM" id="MobiDB-lite"/>
    </source>
</evidence>
<feature type="compositionally biased region" description="Basic and acidic residues" evidence="1">
    <location>
        <begin position="90"/>
        <end position="99"/>
    </location>
</feature>
<evidence type="ECO:0000313" key="3">
    <source>
        <dbReference type="Proteomes" id="UP000029024"/>
    </source>
</evidence>
<gene>
    <name evidence="2" type="ORF">BLSS_1694</name>
</gene>
<protein>
    <submittedName>
        <fullName evidence="2">Culture filtrate antigen lhp</fullName>
    </submittedName>
</protein>
<sequence length="113" mass="12778">MSREELRRWAIAEHISAEAGALAKGQQAVAEARQGIQQEITRVRGEIEQMGSYWSGDAATAFTRMVNAWDEKTSSINNQLNQLEQSLRSTEQEQERYEQETQQSTSKIASMLS</sequence>
<feature type="region of interest" description="Disordered" evidence="1">
    <location>
        <begin position="86"/>
        <end position="113"/>
    </location>
</feature>
<organism evidence="2 3">
    <name type="scientific">Bifidobacterium longum subsp. suis</name>
    <dbReference type="NCBI Taxonomy" id="1695"/>
    <lineage>
        <taxon>Bacteria</taxon>
        <taxon>Bacillati</taxon>
        <taxon>Actinomycetota</taxon>
        <taxon>Actinomycetes</taxon>
        <taxon>Bifidobacteriales</taxon>
        <taxon>Bifidobacteriaceae</taxon>
        <taxon>Bifidobacterium</taxon>
    </lineage>
</organism>
<dbReference type="NCBIfam" id="TIGR03930">
    <property type="entry name" value="WXG100_ESAT6"/>
    <property type="match status" value="1"/>
</dbReference>
<proteinExistence type="predicted"/>
<dbReference type="RefSeq" id="WP_161788206.1">
    <property type="nucleotide sequence ID" value="NZ_JGZA01000006.1"/>
</dbReference>
<dbReference type="Gene3D" id="1.10.287.1060">
    <property type="entry name" value="ESAT-6-like"/>
    <property type="match status" value="1"/>
</dbReference>
<name>A0A087BLV9_BIFLN</name>
<comment type="caution">
    <text evidence="2">The sequence shown here is derived from an EMBL/GenBank/DDBJ whole genome shotgun (WGS) entry which is preliminary data.</text>
</comment>
<dbReference type="SUPFAM" id="SSF140453">
    <property type="entry name" value="EsxAB dimer-like"/>
    <property type="match status" value="1"/>
</dbReference>
<evidence type="ECO:0000313" key="2">
    <source>
        <dbReference type="EMBL" id="KFI72009.1"/>
    </source>
</evidence>
<dbReference type="InterPro" id="IPR010310">
    <property type="entry name" value="T7SS_ESAT-6-like"/>
</dbReference>
<reference evidence="2 3" key="1">
    <citation type="submission" date="2014-03" db="EMBL/GenBank/DDBJ databases">
        <title>Genomics of Bifidobacteria.</title>
        <authorList>
            <person name="Ventura M."/>
            <person name="Milani C."/>
            <person name="Lugli G.A."/>
        </authorList>
    </citation>
    <scope>NUCLEOTIDE SEQUENCE [LARGE SCALE GENOMIC DNA]</scope>
    <source>
        <strain evidence="2 3">LMG 21814</strain>
    </source>
</reference>
<dbReference type="AlphaFoldDB" id="A0A087BLV9"/>
<dbReference type="Pfam" id="PF06013">
    <property type="entry name" value="WXG100"/>
    <property type="match status" value="1"/>
</dbReference>